<evidence type="ECO:0000256" key="1">
    <source>
        <dbReference type="SAM" id="MobiDB-lite"/>
    </source>
</evidence>
<evidence type="ECO:0000313" key="2">
    <source>
        <dbReference type="EMBL" id="TGE18925.1"/>
    </source>
</evidence>
<evidence type="ECO:0000313" key="3">
    <source>
        <dbReference type="Proteomes" id="UP000297739"/>
    </source>
</evidence>
<keyword evidence="3" id="KW-1185">Reference proteome</keyword>
<proteinExistence type="predicted"/>
<organism evidence="2 3">
    <name type="scientific">Hymenobacter elongatus</name>
    <dbReference type="NCBI Taxonomy" id="877208"/>
    <lineage>
        <taxon>Bacteria</taxon>
        <taxon>Pseudomonadati</taxon>
        <taxon>Bacteroidota</taxon>
        <taxon>Cytophagia</taxon>
        <taxon>Cytophagales</taxon>
        <taxon>Hymenobacteraceae</taxon>
        <taxon>Hymenobacter</taxon>
    </lineage>
</organism>
<dbReference type="AlphaFoldDB" id="A0A4Z0PPY3"/>
<name>A0A4Z0PPY3_9BACT</name>
<gene>
    <name evidence="2" type="ORF">E5J99_04065</name>
</gene>
<dbReference type="Proteomes" id="UP000297739">
    <property type="component" value="Unassembled WGS sequence"/>
</dbReference>
<dbReference type="EMBL" id="SRLD01000005">
    <property type="protein sequence ID" value="TGE18925.1"/>
    <property type="molecule type" value="Genomic_DNA"/>
</dbReference>
<protein>
    <submittedName>
        <fullName evidence="2">Uncharacterized protein</fullName>
    </submittedName>
</protein>
<dbReference type="RefSeq" id="WP_135496438.1">
    <property type="nucleotide sequence ID" value="NZ_SRLD01000005.1"/>
</dbReference>
<feature type="compositionally biased region" description="Basic and acidic residues" evidence="1">
    <location>
        <begin position="1"/>
        <end position="11"/>
    </location>
</feature>
<dbReference type="OrthoDB" id="893763at2"/>
<sequence>MPTPFRLDDHKRRPQPLAPPPADYFERLPRQIMARVQPSGREAQAFGWLAALSLPLRTALASVVVLGGFATSFFLSQPATGPAATASVAALEAVPQTEMVQYLLASDSRVTLNDLADLPATDRTLTDSFLLASPDELQDALDAQPTEETYL</sequence>
<reference evidence="2 3" key="1">
    <citation type="submission" date="2019-04" db="EMBL/GenBank/DDBJ databases">
        <authorList>
            <person name="Feng G."/>
            <person name="Zhang J."/>
            <person name="Zhu H."/>
        </authorList>
    </citation>
    <scope>NUCLEOTIDE SEQUENCE [LARGE SCALE GENOMIC DNA]</scope>
    <source>
        <strain evidence="2 3">JCM 17223</strain>
    </source>
</reference>
<comment type="caution">
    <text evidence="2">The sequence shown here is derived from an EMBL/GenBank/DDBJ whole genome shotgun (WGS) entry which is preliminary data.</text>
</comment>
<accession>A0A4Z0PPY3</accession>
<feature type="region of interest" description="Disordered" evidence="1">
    <location>
        <begin position="1"/>
        <end position="22"/>
    </location>
</feature>